<comment type="caution">
    <text evidence="2">The sequence shown here is derived from an EMBL/GenBank/DDBJ whole genome shotgun (WGS) entry which is preliminary data.</text>
</comment>
<dbReference type="AlphaFoldDB" id="A0A6G0R7S4"/>
<feature type="compositionally biased region" description="Polar residues" evidence="1">
    <location>
        <begin position="1"/>
        <end position="10"/>
    </location>
</feature>
<evidence type="ECO:0000313" key="2">
    <source>
        <dbReference type="EMBL" id="KAE9320356.1"/>
    </source>
</evidence>
<feature type="non-terminal residue" evidence="2">
    <location>
        <position position="187"/>
    </location>
</feature>
<evidence type="ECO:0008006" key="4">
    <source>
        <dbReference type="Google" id="ProtNLM"/>
    </source>
</evidence>
<feature type="compositionally biased region" description="Basic residues" evidence="1">
    <location>
        <begin position="87"/>
        <end position="107"/>
    </location>
</feature>
<protein>
    <recommendedName>
        <fullName evidence="4">REJ domain-containing protein</fullName>
    </recommendedName>
</protein>
<dbReference type="Proteomes" id="UP000486351">
    <property type="component" value="Unassembled WGS sequence"/>
</dbReference>
<evidence type="ECO:0000256" key="1">
    <source>
        <dbReference type="SAM" id="MobiDB-lite"/>
    </source>
</evidence>
<gene>
    <name evidence="2" type="ORF">PF008_g18048</name>
</gene>
<feature type="compositionally biased region" description="Low complexity" evidence="1">
    <location>
        <begin position="50"/>
        <end position="81"/>
    </location>
</feature>
<dbReference type="EMBL" id="QXFY01001345">
    <property type="protein sequence ID" value="KAE9320356.1"/>
    <property type="molecule type" value="Genomic_DNA"/>
</dbReference>
<organism evidence="2 3">
    <name type="scientific">Phytophthora fragariae</name>
    <dbReference type="NCBI Taxonomy" id="53985"/>
    <lineage>
        <taxon>Eukaryota</taxon>
        <taxon>Sar</taxon>
        <taxon>Stramenopiles</taxon>
        <taxon>Oomycota</taxon>
        <taxon>Peronosporomycetes</taxon>
        <taxon>Peronosporales</taxon>
        <taxon>Peronosporaceae</taxon>
        <taxon>Phytophthora</taxon>
    </lineage>
</organism>
<evidence type="ECO:0000313" key="3">
    <source>
        <dbReference type="Proteomes" id="UP000486351"/>
    </source>
</evidence>
<sequence length="187" mass="20553">MSPNRVSSRLQDLRGEDAQSGTKNRQDDSSEDEDRSSDSSPSSPAPLATSRSDGASSSSSSSDCSESDSSSSNSDSDSASPDEVKGSKRKRSIKKKRSSKKKKRSRSFRLDSPSVEVPNLTGADDYELWRTMIELKLKVQKLWSLVTEEVVLDSSCSSAKKRRWKERWLKAQAVIAGSLGPRLAGRY</sequence>
<proteinExistence type="predicted"/>
<accession>A0A6G0R7S4</accession>
<feature type="region of interest" description="Disordered" evidence="1">
    <location>
        <begin position="1"/>
        <end position="114"/>
    </location>
</feature>
<reference evidence="2 3" key="1">
    <citation type="submission" date="2018-09" db="EMBL/GenBank/DDBJ databases">
        <title>Genomic investigation of the strawberry pathogen Phytophthora fragariae indicates pathogenicity is determined by transcriptional variation in three key races.</title>
        <authorList>
            <person name="Adams T.M."/>
            <person name="Armitage A.D."/>
            <person name="Sobczyk M.K."/>
            <person name="Bates H.J."/>
            <person name="Dunwell J.M."/>
            <person name="Nellist C.F."/>
            <person name="Harrison R.J."/>
        </authorList>
    </citation>
    <scope>NUCLEOTIDE SEQUENCE [LARGE SCALE GENOMIC DNA]</scope>
    <source>
        <strain evidence="2 3">NOV-77</strain>
    </source>
</reference>
<name>A0A6G0R7S4_9STRA</name>